<dbReference type="Gene3D" id="3.30.310.20">
    <property type="entry name" value="DNA-3-methyladenine glycosylase AlkA, N-terminal domain"/>
    <property type="match status" value="1"/>
</dbReference>
<dbReference type="InterPro" id="IPR018060">
    <property type="entry name" value="HTH_AraC"/>
</dbReference>
<keyword evidence="7" id="KW-0234">DNA repair</keyword>
<evidence type="ECO:0000256" key="5">
    <source>
        <dbReference type="ARBA" id="ARBA00023159"/>
    </source>
</evidence>
<dbReference type="InterPro" id="IPR035451">
    <property type="entry name" value="Ada-like_dom_sf"/>
</dbReference>
<dbReference type="PROSITE" id="PS01124">
    <property type="entry name" value="HTH_ARAC_FAMILY_2"/>
    <property type="match status" value="1"/>
</dbReference>
<dbReference type="Pfam" id="PF06029">
    <property type="entry name" value="AlkA_N"/>
    <property type="match status" value="1"/>
</dbReference>
<dbReference type="GO" id="GO:0003700">
    <property type="term" value="F:DNA-binding transcription factor activity"/>
    <property type="evidence" value="ECO:0007669"/>
    <property type="project" value="InterPro"/>
</dbReference>
<dbReference type="Gene3D" id="1.10.340.30">
    <property type="entry name" value="Hypothetical protein, domain 2"/>
    <property type="match status" value="1"/>
</dbReference>
<dbReference type="GO" id="GO:0043916">
    <property type="term" value="F:DNA-7-methylguanine glycosylase activity"/>
    <property type="evidence" value="ECO:0007669"/>
    <property type="project" value="TreeGrafter"/>
</dbReference>
<keyword evidence="3" id="KW-0227">DNA damage</keyword>
<dbReference type="InterPro" id="IPR037046">
    <property type="entry name" value="AlkA_N_sf"/>
</dbReference>
<dbReference type="InterPro" id="IPR004026">
    <property type="entry name" value="Ada_DNA_repair_Zn-bd"/>
</dbReference>
<dbReference type="PANTHER" id="PTHR43003:SF13">
    <property type="entry name" value="DNA-3-METHYLADENINE GLYCOSYLASE 2"/>
    <property type="match status" value="1"/>
</dbReference>
<reference evidence="10 11" key="1">
    <citation type="submission" date="2019-06" db="EMBL/GenBank/DDBJ databases">
        <title>Whole genome shotgun sequence of Halomonas halmophila NBRC 15537.</title>
        <authorList>
            <person name="Hosoyama A."/>
            <person name="Uohara A."/>
            <person name="Ohji S."/>
            <person name="Ichikawa N."/>
        </authorList>
    </citation>
    <scope>NUCLEOTIDE SEQUENCE [LARGE SCALE GENOMIC DNA]</scope>
    <source>
        <strain evidence="10 11">NBRC 15537</strain>
    </source>
</reference>
<proteinExistence type="predicted"/>
<dbReference type="GO" id="GO:0032259">
    <property type="term" value="P:methylation"/>
    <property type="evidence" value="ECO:0007669"/>
    <property type="project" value="UniProtKB-KW"/>
</dbReference>
<feature type="domain" description="HTH araC/xylS-type" evidence="9">
    <location>
        <begin position="99"/>
        <end position="197"/>
    </location>
</feature>
<evidence type="ECO:0000256" key="7">
    <source>
        <dbReference type="ARBA" id="ARBA00023204"/>
    </source>
</evidence>
<dbReference type="Pfam" id="PF12833">
    <property type="entry name" value="HTH_18"/>
    <property type="match status" value="1"/>
</dbReference>
<comment type="caution">
    <text evidence="10">The sequence shown here is derived from an EMBL/GenBank/DDBJ whole genome shotgun (WGS) entry which is preliminary data.</text>
</comment>
<dbReference type="GO" id="GO:0008270">
    <property type="term" value="F:zinc ion binding"/>
    <property type="evidence" value="ECO:0007669"/>
    <property type="project" value="InterPro"/>
</dbReference>
<dbReference type="SMART" id="SM00342">
    <property type="entry name" value="HTH_ARAC"/>
    <property type="match status" value="1"/>
</dbReference>
<dbReference type="Proteomes" id="UP000319812">
    <property type="component" value="Unassembled WGS sequence"/>
</dbReference>
<evidence type="ECO:0000256" key="2">
    <source>
        <dbReference type="ARBA" id="ARBA00022603"/>
    </source>
</evidence>
<evidence type="ECO:0000256" key="4">
    <source>
        <dbReference type="ARBA" id="ARBA00023015"/>
    </source>
</evidence>
<gene>
    <name evidence="10" type="ORF">HHA01_13090</name>
</gene>
<dbReference type="InterPro" id="IPR011257">
    <property type="entry name" value="DNA_glycosylase"/>
</dbReference>
<dbReference type="InterPro" id="IPR009057">
    <property type="entry name" value="Homeodomain-like_sf"/>
</dbReference>
<protein>
    <submittedName>
        <fullName evidence="10">3-methyladenine DNA glycosylase</fullName>
    </submittedName>
</protein>
<dbReference type="SUPFAM" id="SSF57884">
    <property type="entry name" value="Ada DNA repair protein, N-terminal domain (N-Ada 10)"/>
    <property type="match status" value="1"/>
</dbReference>
<evidence type="ECO:0000256" key="6">
    <source>
        <dbReference type="ARBA" id="ARBA00023163"/>
    </source>
</evidence>
<dbReference type="GO" id="GO:0008168">
    <property type="term" value="F:methyltransferase activity"/>
    <property type="evidence" value="ECO:0007669"/>
    <property type="project" value="UniProtKB-KW"/>
</dbReference>
<dbReference type="InterPro" id="IPR010316">
    <property type="entry name" value="AlkA_N"/>
</dbReference>
<keyword evidence="4" id="KW-0805">Transcription regulation</keyword>
<accession>A0A4Y4EWM5</accession>
<dbReference type="GO" id="GO:0005737">
    <property type="term" value="C:cytoplasm"/>
    <property type="evidence" value="ECO:0007669"/>
    <property type="project" value="TreeGrafter"/>
</dbReference>
<feature type="compositionally biased region" description="Basic and acidic residues" evidence="8">
    <location>
        <begin position="469"/>
        <end position="480"/>
    </location>
</feature>
<dbReference type="SMART" id="SM01009">
    <property type="entry name" value="AlkA_N"/>
    <property type="match status" value="1"/>
</dbReference>
<dbReference type="AlphaFoldDB" id="A0A4Y4EWM5"/>
<evidence type="ECO:0000259" key="9">
    <source>
        <dbReference type="PROSITE" id="PS01124"/>
    </source>
</evidence>
<sequence length="490" mass="54880">MDDTSAPGPGMLPELTAEQCRQARLARDARFDGRFFVAVHSTGIYCRPICPALPSRESRVHYYPSALAAAEAGFRPCLRCRPDSAPHSPAWRGSRTTFERALRLIDEGALREGSLGELCERLGIGERYLRQLFQQHLGVAPKTYALHRQCLFAKQLLHQTSLPVTEVAHASGFHSLRRFNDAFRRHIRLAPRELRRRGNDAGDGLTLSLAYRPPYAWQPLHDFHRQRAIEGLEWVGEHHYGRHVSWGDARGWFTAEHHPEEHAFRVRLELDDLSVLPQVVQQIRRVLDLDADTHTIETHLTGLLPELSLVEGLRLPGVWSPFEAGVRAILGQQVSITAARQLVSRLVEQLGEPAAQGRHFPTPARVAASELDFLRMPGARKATLQRLAAAFVEPEQMADPLQWTSLKGIGLWTARYAAMRGTGHPDIWLEGDAGVRRALGHLGECDPDQAAPWRSYLTLQLWAQPPARDTLEASTRDTHVPHATGKEATP</sequence>
<dbReference type="SUPFAM" id="SSF46689">
    <property type="entry name" value="Homeodomain-like"/>
    <property type="match status" value="1"/>
</dbReference>
<keyword evidence="5" id="KW-0010">Activator</keyword>
<dbReference type="GO" id="GO:0008725">
    <property type="term" value="F:DNA-3-methyladenine glycosylase activity"/>
    <property type="evidence" value="ECO:0007669"/>
    <property type="project" value="TreeGrafter"/>
</dbReference>
<dbReference type="PANTHER" id="PTHR43003">
    <property type="entry name" value="DNA-3-METHYLADENINE GLYCOSYLASE"/>
    <property type="match status" value="1"/>
</dbReference>
<evidence type="ECO:0000313" key="11">
    <source>
        <dbReference type="Proteomes" id="UP000319812"/>
    </source>
</evidence>
<dbReference type="Gene3D" id="3.40.10.10">
    <property type="entry name" value="DNA Methylphosphotriester Repair Domain"/>
    <property type="match status" value="1"/>
</dbReference>
<dbReference type="GO" id="GO:0032131">
    <property type="term" value="F:alkylated DNA binding"/>
    <property type="evidence" value="ECO:0007669"/>
    <property type="project" value="TreeGrafter"/>
</dbReference>
<dbReference type="Pfam" id="PF02805">
    <property type="entry name" value="Ada_Zn_binding"/>
    <property type="match status" value="1"/>
</dbReference>
<dbReference type="InterPro" id="IPR051912">
    <property type="entry name" value="Alkylbase_DNA_Glycosylase/TA"/>
</dbReference>
<feature type="region of interest" description="Disordered" evidence="8">
    <location>
        <begin position="468"/>
        <end position="490"/>
    </location>
</feature>
<dbReference type="GO" id="GO:0043565">
    <property type="term" value="F:sequence-specific DNA binding"/>
    <property type="evidence" value="ECO:0007669"/>
    <property type="project" value="InterPro"/>
</dbReference>
<dbReference type="SUPFAM" id="SSF48150">
    <property type="entry name" value="DNA-glycosylase"/>
    <property type="match status" value="1"/>
</dbReference>
<dbReference type="GO" id="GO:0006307">
    <property type="term" value="P:DNA alkylation repair"/>
    <property type="evidence" value="ECO:0007669"/>
    <property type="project" value="TreeGrafter"/>
</dbReference>
<keyword evidence="6" id="KW-0804">Transcription</keyword>
<evidence type="ECO:0000256" key="8">
    <source>
        <dbReference type="SAM" id="MobiDB-lite"/>
    </source>
</evidence>
<keyword evidence="2" id="KW-0808">Transferase</keyword>
<evidence type="ECO:0000256" key="3">
    <source>
        <dbReference type="ARBA" id="ARBA00022763"/>
    </source>
</evidence>
<comment type="cofactor">
    <cofactor evidence="1">
        <name>Zn(2+)</name>
        <dbReference type="ChEBI" id="CHEBI:29105"/>
    </cofactor>
</comment>
<dbReference type="Gene3D" id="1.10.10.60">
    <property type="entry name" value="Homeodomain-like"/>
    <property type="match status" value="1"/>
</dbReference>
<name>A0A4Y4EWM5_9GAMM</name>
<organism evidence="10 11">
    <name type="scientific">Halomonas halmophila</name>
    <dbReference type="NCBI Taxonomy" id="252"/>
    <lineage>
        <taxon>Bacteria</taxon>
        <taxon>Pseudomonadati</taxon>
        <taxon>Pseudomonadota</taxon>
        <taxon>Gammaproteobacteria</taxon>
        <taxon>Oceanospirillales</taxon>
        <taxon>Halomonadaceae</taxon>
        <taxon>Halomonas</taxon>
    </lineage>
</organism>
<evidence type="ECO:0000256" key="1">
    <source>
        <dbReference type="ARBA" id="ARBA00001947"/>
    </source>
</evidence>
<evidence type="ECO:0000313" key="10">
    <source>
        <dbReference type="EMBL" id="GED22332.1"/>
    </source>
</evidence>
<keyword evidence="11" id="KW-1185">Reference proteome</keyword>
<dbReference type="GO" id="GO:0006285">
    <property type="term" value="P:base-excision repair, AP site formation"/>
    <property type="evidence" value="ECO:0007669"/>
    <property type="project" value="TreeGrafter"/>
</dbReference>
<dbReference type="GO" id="GO:0032993">
    <property type="term" value="C:protein-DNA complex"/>
    <property type="evidence" value="ECO:0007669"/>
    <property type="project" value="TreeGrafter"/>
</dbReference>
<dbReference type="SUPFAM" id="SSF55945">
    <property type="entry name" value="TATA-box binding protein-like"/>
    <property type="match status" value="1"/>
</dbReference>
<dbReference type="EMBL" id="BJOC01000018">
    <property type="protein sequence ID" value="GED22332.1"/>
    <property type="molecule type" value="Genomic_DNA"/>
</dbReference>
<keyword evidence="2" id="KW-0489">Methyltransferase</keyword>